<feature type="compositionally biased region" description="Polar residues" evidence="1">
    <location>
        <begin position="192"/>
        <end position="223"/>
    </location>
</feature>
<feature type="region of interest" description="Disordered" evidence="1">
    <location>
        <begin position="192"/>
        <end position="262"/>
    </location>
</feature>
<dbReference type="EMBL" id="JAWQEG010002441">
    <property type="protein sequence ID" value="KAK3871963.1"/>
    <property type="molecule type" value="Genomic_DNA"/>
</dbReference>
<sequence>MLCLLPVPDDIPIQTAEDGKQLTSISEDDGEERITSKPIRTPQGSGREKDKDKEGGKEKITKFASTTITIPNLGKRKDKEKAGKNGVDRKDDMGGGGSSGSGKKKDRDRHSGCSKYDNKEKEVRSNGTGSNRNSVILNSDSDGGGGNEVTTILINQPPPPQSQYQQQQPPPQQYEMKVILSKSPRHCDTTVVVSSSGENLPHLPNTSNSTATSPQLSSTQTIETVEERKSGGGGEEDTVGLDHLTRDAIETNGAQNHIPKIV</sequence>
<gene>
    <name evidence="2" type="ORF">Pcinc_022925</name>
</gene>
<evidence type="ECO:0000313" key="3">
    <source>
        <dbReference type="Proteomes" id="UP001286313"/>
    </source>
</evidence>
<protein>
    <submittedName>
        <fullName evidence="2">Uncharacterized protein</fullName>
    </submittedName>
</protein>
<reference evidence="2" key="1">
    <citation type="submission" date="2023-10" db="EMBL/GenBank/DDBJ databases">
        <title>Genome assemblies of two species of porcelain crab, Petrolisthes cinctipes and Petrolisthes manimaculis (Anomura: Porcellanidae).</title>
        <authorList>
            <person name="Angst P."/>
        </authorList>
    </citation>
    <scope>NUCLEOTIDE SEQUENCE</scope>
    <source>
        <strain evidence="2">PB745_01</strain>
        <tissue evidence="2">Gill</tissue>
    </source>
</reference>
<feature type="compositionally biased region" description="Basic and acidic residues" evidence="1">
    <location>
        <begin position="103"/>
        <end position="124"/>
    </location>
</feature>
<keyword evidence="3" id="KW-1185">Reference proteome</keyword>
<feature type="compositionally biased region" description="Polar residues" evidence="1">
    <location>
        <begin position="125"/>
        <end position="141"/>
    </location>
</feature>
<feature type="region of interest" description="Disordered" evidence="1">
    <location>
        <begin position="1"/>
        <end position="173"/>
    </location>
</feature>
<organism evidence="2 3">
    <name type="scientific">Petrolisthes cinctipes</name>
    <name type="common">Flat porcelain crab</name>
    <dbReference type="NCBI Taxonomy" id="88211"/>
    <lineage>
        <taxon>Eukaryota</taxon>
        <taxon>Metazoa</taxon>
        <taxon>Ecdysozoa</taxon>
        <taxon>Arthropoda</taxon>
        <taxon>Crustacea</taxon>
        <taxon>Multicrustacea</taxon>
        <taxon>Malacostraca</taxon>
        <taxon>Eumalacostraca</taxon>
        <taxon>Eucarida</taxon>
        <taxon>Decapoda</taxon>
        <taxon>Pleocyemata</taxon>
        <taxon>Anomura</taxon>
        <taxon>Galatheoidea</taxon>
        <taxon>Porcellanidae</taxon>
        <taxon>Petrolisthes</taxon>
    </lineage>
</organism>
<evidence type="ECO:0000256" key="1">
    <source>
        <dbReference type="SAM" id="MobiDB-lite"/>
    </source>
</evidence>
<evidence type="ECO:0000313" key="2">
    <source>
        <dbReference type="EMBL" id="KAK3871963.1"/>
    </source>
</evidence>
<feature type="compositionally biased region" description="Basic and acidic residues" evidence="1">
    <location>
        <begin position="75"/>
        <end position="93"/>
    </location>
</feature>
<accession>A0AAE1FDK0</accession>
<feature type="compositionally biased region" description="Basic and acidic residues" evidence="1">
    <location>
        <begin position="46"/>
        <end position="61"/>
    </location>
</feature>
<dbReference type="Proteomes" id="UP001286313">
    <property type="component" value="Unassembled WGS sequence"/>
</dbReference>
<name>A0AAE1FDK0_PETCI</name>
<comment type="caution">
    <text evidence="2">The sequence shown here is derived from an EMBL/GenBank/DDBJ whole genome shotgun (WGS) entry which is preliminary data.</text>
</comment>
<dbReference type="AlphaFoldDB" id="A0AAE1FDK0"/>
<proteinExistence type="predicted"/>